<evidence type="ECO:0000313" key="1">
    <source>
        <dbReference type="EMBL" id="OEG21519.1"/>
    </source>
</evidence>
<comment type="caution">
    <text evidence="1">The sequence shown here is derived from an EMBL/GenBank/DDBJ whole genome shotgun (WGS) entry which is preliminary data.</text>
</comment>
<accession>A0A1E5H996</accession>
<keyword evidence="2" id="KW-1185">Reference proteome</keyword>
<protein>
    <submittedName>
        <fullName evidence="1">Uncharacterized protein</fullName>
    </submittedName>
</protein>
<dbReference type="STRING" id="1131292.BCR24_06500"/>
<dbReference type="Proteomes" id="UP000094469">
    <property type="component" value="Unassembled WGS sequence"/>
</dbReference>
<dbReference type="OrthoDB" id="9953425at2"/>
<proteinExistence type="predicted"/>
<gene>
    <name evidence="1" type="ORF">BCR24_06500</name>
</gene>
<reference evidence="2" key="1">
    <citation type="submission" date="2016-09" db="EMBL/GenBank/DDBJ databases">
        <authorList>
            <person name="Gulvik C.A."/>
        </authorList>
    </citation>
    <scope>NUCLEOTIDE SEQUENCE [LARGE SCALE GENOMIC DNA]</scope>
    <source>
        <strain evidence="2">LMG 26676</strain>
    </source>
</reference>
<dbReference type="AlphaFoldDB" id="A0A1E5H996"/>
<sequence>MFAIYCKDVNLSGFVTGQLVHQGGIFVTTSRLDGSTTARIKLYKSKKKSREGYQKLHEC</sequence>
<dbReference type="RefSeq" id="WP_069640915.1">
    <property type="nucleotide sequence ID" value="NZ_JAFBEZ010000005.1"/>
</dbReference>
<name>A0A1E5H996_9ENTE</name>
<dbReference type="EMBL" id="MIKC01000039">
    <property type="protein sequence ID" value="OEG21519.1"/>
    <property type="molecule type" value="Genomic_DNA"/>
</dbReference>
<organism evidence="1 2">
    <name type="scientific">Enterococcus ureilyticus</name>
    <dbReference type="NCBI Taxonomy" id="1131292"/>
    <lineage>
        <taxon>Bacteria</taxon>
        <taxon>Bacillati</taxon>
        <taxon>Bacillota</taxon>
        <taxon>Bacilli</taxon>
        <taxon>Lactobacillales</taxon>
        <taxon>Enterococcaceae</taxon>
        <taxon>Enterococcus</taxon>
    </lineage>
</organism>
<evidence type="ECO:0000313" key="2">
    <source>
        <dbReference type="Proteomes" id="UP000094469"/>
    </source>
</evidence>